<keyword evidence="3" id="KW-1185">Reference proteome</keyword>
<reference evidence="2 3" key="1">
    <citation type="submission" date="2016-02" db="EMBL/GenBank/DDBJ databases">
        <title>Genome analysis of coral dinoflagellate symbionts highlights evolutionary adaptations to a symbiotic lifestyle.</title>
        <authorList>
            <person name="Aranda M."/>
            <person name="Li Y."/>
            <person name="Liew Y.J."/>
            <person name="Baumgarten S."/>
            <person name="Simakov O."/>
            <person name="Wilson M."/>
            <person name="Piel J."/>
            <person name="Ashoor H."/>
            <person name="Bougouffa S."/>
            <person name="Bajic V.B."/>
            <person name="Ryu T."/>
            <person name="Ravasi T."/>
            <person name="Bayer T."/>
            <person name="Micklem G."/>
            <person name="Kim H."/>
            <person name="Bhak J."/>
            <person name="Lajeunesse T.C."/>
            <person name="Voolstra C.R."/>
        </authorList>
    </citation>
    <scope>NUCLEOTIDE SEQUENCE [LARGE SCALE GENOMIC DNA]</scope>
    <source>
        <strain evidence="2 3">CCMP2467</strain>
    </source>
</reference>
<organism evidence="2 3">
    <name type="scientific">Symbiodinium microadriaticum</name>
    <name type="common">Dinoflagellate</name>
    <name type="synonym">Zooxanthella microadriatica</name>
    <dbReference type="NCBI Taxonomy" id="2951"/>
    <lineage>
        <taxon>Eukaryota</taxon>
        <taxon>Sar</taxon>
        <taxon>Alveolata</taxon>
        <taxon>Dinophyceae</taxon>
        <taxon>Suessiales</taxon>
        <taxon>Symbiodiniaceae</taxon>
        <taxon>Symbiodinium</taxon>
    </lineage>
</organism>
<dbReference type="AlphaFoldDB" id="A0A1Q9F4G0"/>
<feature type="region of interest" description="Disordered" evidence="1">
    <location>
        <begin position="1"/>
        <end position="55"/>
    </location>
</feature>
<protein>
    <submittedName>
        <fullName evidence="2">Uncharacterized protein</fullName>
    </submittedName>
</protein>
<proteinExistence type="predicted"/>
<gene>
    <name evidence="2" type="ORF">AK812_SmicGene1317</name>
</gene>
<dbReference type="EMBL" id="LSRX01000014">
    <property type="protein sequence ID" value="OLQ14556.1"/>
    <property type="molecule type" value="Genomic_DNA"/>
</dbReference>
<name>A0A1Q9F4G0_SYMMI</name>
<feature type="region of interest" description="Disordered" evidence="1">
    <location>
        <begin position="351"/>
        <end position="375"/>
    </location>
</feature>
<accession>A0A1Q9F4G0</accession>
<comment type="caution">
    <text evidence="2">The sequence shown here is derived from an EMBL/GenBank/DDBJ whole genome shotgun (WGS) entry which is preliminary data.</text>
</comment>
<evidence type="ECO:0000313" key="2">
    <source>
        <dbReference type="EMBL" id="OLQ14556.1"/>
    </source>
</evidence>
<feature type="compositionally biased region" description="Low complexity" evidence="1">
    <location>
        <begin position="1"/>
        <end position="14"/>
    </location>
</feature>
<dbReference type="Proteomes" id="UP000186817">
    <property type="component" value="Unassembled WGS sequence"/>
</dbReference>
<evidence type="ECO:0000256" key="1">
    <source>
        <dbReference type="SAM" id="MobiDB-lite"/>
    </source>
</evidence>
<sequence length="375" mass="40736">MGSGGSKKSSAKASEQVAEKTPVQVEATSSEKPGEAAAEMPAEVKGDGPYQIVDPPEDFVVEGLKVCGGAVEEHEDVRGGKVLQVAKHPEEHMMQYWLKVEYGPSEIAFVHMLMSCGWSSNHVLRNVGDASFPPDPPSLPQPEADAPEAPAADVEVLTGEELYTIADPPESFVVQGLQSCAGMLSEREDLQNGKVAKVAKHPSEGVMRYWLQVEYGDRTAFVHMLMSSGWTSNLLIEDVGDADFPPDPRNLPGSKPVVPLPDLKPADYEQEFVDPSHLEAIATNEDLKSVFPEASSGQVRSIWRGPSGFWLEVSAECEDEPARYGAHFIEIEEGSQQYTLTCAVKLAPEEEFPPEPRATKGKAVALGKQRLPEGW</sequence>
<dbReference type="OrthoDB" id="416641at2759"/>
<evidence type="ECO:0000313" key="3">
    <source>
        <dbReference type="Proteomes" id="UP000186817"/>
    </source>
</evidence>